<keyword evidence="2" id="KW-1185">Reference proteome</keyword>
<evidence type="ECO:0000313" key="1">
    <source>
        <dbReference type="Ensembl" id="ENSMALP00000030437.1"/>
    </source>
</evidence>
<proteinExistence type="predicted"/>
<dbReference type="Ensembl" id="ENSMALT00000030974.1">
    <property type="protein sequence ID" value="ENSMALP00000030437.1"/>
    <property type="gene ID" value="ENSMALG00000021046.1"/>
</dbReference>
<protein>
    <submittedName>
        <fullName evidence="1">Uncharacterized protein</fullName>
    </submittedName>
</protein>
<reference evidence="1" key="2">
    <citation type="submission" date="2025-09" db="UniProtKB">
        <authorList>
            <consortium name="Ensembl"/>
        </authorList>
    </citation>
    <scope>IDENTIFICATION</scope>
</reference>
<reference evidence="1" key="1">
    <citation type="submission" date="2025-08" db="UniProtKB">
        <authorList>
            <consortium name="Ensembl"/>
        </authorList>
    </citation>
    <scope>IDENTIFICATION</scope>
</reference>
<name>A0A3Q3RAQ3_MONAL</name>
<dbReference type="Proteomes" id="UP000261600">
    <property type="component" value="Unplaced"/>
</dbReference>
<sequence length="62" mass="7004">HLSSPLVDRLIQKRDTQLDTAISKTRIKIGEAFEQWGVVDLSTSPPTYTIHMVVCSFLFILS</sequence>
<organism evidence="1 2">
    <name type="scientific">Monopterus albus</name>
    <name type="common">Swamp eel</name>
    <dbReference type="NCBI Taxonomy" id="43700"/>
    <lineage>
        <taxon>Eukaryota</taxon>
        <taxon>Metazoa</taxon>
        <taxon>Chordata</taxon>
        <taxon>Craniata</taxon>
        <taxon>Vertebrata</taxon>
        <taxon>Euteleostomi</taxon>
        <taxon>Actinopterygii</taxon>
        <taxon>Neopterygii</taxon>
        <taxon>Teleostei</taxon>
        <taxon>Neoteleostei</taxon>
        <taxon>Acanthomorphata</taxon>
        <taxon>Anabantaria</taxon>
        <taxon>Synbranchiformes</taxon>
        <taxon>Synbranchidae</taxon>
        <taxon>Monopterus</taxon>
    </lineage>
</organism>
<evidence type="ECO:0000313" key="2">
    <source>
        <dbReference type="Proteomes" id="UP000261600"/>
    </source>
</evidence>
<dbReference type="AlphaFoldDB" id="A0A3Q3RAQ3"/>
<accession>A0A3Q3RAQ3</accession>